<evidence type="ECO:0000313" key="3">
    <source>
        <dbReference type="EMBL" id="WIA23116.1"/>
    </source>
</evidence>
<gene>
    <name evidence="3" type="ORF">OEZ85_001453</name>
</gene>
<dbReference type="PANTHER" id="PTHR43592:SF15">
    <property type="entry name" value="CAAX AMINO TERMINAL PROTEASE FAMILY PROTEIN"/>
    <property type="match status" value="1"/>
</dbReference>
<accession>A0ABY8US37</accession>
<feature type="domain" description="CAAX prenyl protease 2/Lysostaphin resistance protein A-like" evidence="2">
    <location>
        <begin position="181"/>
        <end position="265"/>
    </location>
</feature>
<protein>
    <recommendedName>
        <fullName evidence="2">CAAX prenyl protease 2/Lysostaphin resistance protein A-like domain-containing protein</fullName>
    </recommendedName>
</protein>
<dbReference type="Pfam" id="PF02517">
    <property type="entry name" value="Rce1-like"/>
    <property type="match status" value="1"/>
</dbReference>
<dbReference type="PANTHER" id="PTHR43592">
    <property type="entry name" value="CAAX AMINO TERMINAL PROTEASE"/>
    <property type="match status" value="1"/>
</dbReference>
<keyword evidence="4" id="KW-1185">Reference proteome</keyword>
<proteinExistence type="predicted"/>
<dbReference type="Proteomes" id="UP001244341">
    <property type="component" value="Chromosome 15b"/>
</dbReference>
<evidence type="ECO:0000313" key="4">
    <source>
        <dbReference type="Proteomes" id="UP001244341"/>
    </source>
</evidence>
<feature type="region of interest" description="Disordered" evidence="1">
    <location>
        <begin position="1"/>
        <end position="35"/>
    </location>
</feature>
<evidence type="ECO:0000259" key="2">
    <source>
        <dbReference type="Pfam" id="PF02517"/>
    </source>
</evidence>
<evidence type="ECO:0000256" key="1">
    <source>
        <dbReference type="SAM" id="MobiDB-lite"/>
    </source>
</evidence>
<name>A0ABY8US37_TETOB</name>
<dbReference type="EMBL" id="CP126222">
    <property type="protein sequence ID" value="WIA23116.1"/>
    <property type="molecule type" value="Genomic_DNA"/>
</dbReference>
<reference evidence="3 4" key="1">
    <citation type="submission" date="2023-05" db="EMBL/GenBank/DDBJ databases">
        <title>A 100% complete, gapless, phased diploid assembly of the Scenedesmus obliquus UTEX 3031 genome.</title>
        <authorList>
            <person name="Biondi T.C."/>
            <person name="Hanschen E.R."/>
            <person name="Kwon T."/>
            <person name="Eng W."/>
            <person name="Kruse C.P.S."/>
            <person name="Koehler S.I."/>
            <person name="Kunde Y."/>
            <person name="Gleasner C.D."/>
            <person name="You Mak K.T."/>
            <person name="Polle J."/>
            <person name="Hovde B.T."/>
            <person name="Starkenburg S.R."/>
        </authorList>
    </citation>
    <scope>NUCLEOTIDE SEQUENCE [LARGE SCALE GENOMIC DNA]</scope>
    <source>
        <strain evidence="3 4">DOE0152z</strain>
    </source>
</reference>
<organism evidence="3 4">
    <name type="scientific">Tetradesmus obliquus</name>
    <name type="common">Green alga</name>
    <name type="synonym">Acutodesmus obliquus</name>
    <dbReference type="NCBI Taxonomy" id="3088"/>
    <lineage>
        <taxon>Eukaryota</taxon>
        <taxon>Viridiplantae</taxon>
        <taxon>Chlorophyta</taxon>
        <taxon>core chlorophytes</taxon>
        <taxon>Chlorophyceae</taxon>
        <taxon>CS clade</taxon>
        <taxon>Sphaeropleales</taxon>
        <taxon>Scenedesmaceae</taxon>
        <taxon>Tetradesmus</taxon>
    </lineage>
</organism>
<feature type="compositionally biased region" description="Low complexity" evidence="1">
    <location>
        <begin position="23"/>
        <end position="35"/>
    </location>
</feature>
<dbReference type="InterPro" id="IPR003675">
    <property type="entry name" value="Rce1/LyrA-like_dom"/>
</dbReference>
<sequence length="277" mass="28663">MTVIRDVNGDQGHAESSSTGGAQDPWQQQQQQNPQPTLNDGITWYCYTALGLLFLTDFTPLGQWLLSGSPGTAAAGRLALLQWGAFVLPTLYWMRSKGWDVRAVLQLQQLGTLQQWLAGLAAGPVLWALINAAIAIKTGNTDTWLAAAGDAANSSSGSSPGVLLLGGGGSEAGVGWGQLPQLLLAAAVSPAVAEELLFRGFLLTALQERLGRIDAVAVCAALFALIHLEPQQFFLYCVLGGAAGAAAVRSGSLGPAVALHLGFNAAAVVAGLALHVK</sequence>